<evidence type="ECO:0000256" key="4">
    <source>
        <dbReference type="ARBA" id="ARBA00022989"/>
    </source>
</evidence>
<dbReference type="PANTHER" id="PTHR23427:SF2">
    <property type="entry name" value="SURFEIT LOCUS PROTEIN 1"/>
    <property type="match status" value="1"/>
</dbReference>
<name>A0ABW2BM75_9HYPH</name>
<feature type="transmembrane region" description="Helical" evidence="6">
    <location>
        <begin position="25"/>
        <end position="44"/>
    </location>
</feature>
<comment type="caution">
    <text evidence="7">The sequence shown here is derived from an EMBL/GenBank/DDBJ whole genome shotgun (WGS) entry which is preliminary data.</text>
</comment>
<keyword evidence="4 6" id="KW-1133">Transmembrane helix</keyword>
<comment type="similarity">
    <text evidence="2 6">Belongs to the SURF1 family.</text>
</comment>
<dbReference type="EMBL" id="JBHSWN010000001">
    <property type="protein sequence ID" value="MFC6791557.1"/>
    <property type="molecule type" value="Genomic_DNA"/>
</dbReference>
<dbReference type="PANTHER" id="PTHR23427">
    <property type="entry name" value="SURFEIT LOCUS PROTEIN"/>
    <property type="match status" value="1"/>
</dbReference>
<protein>
    <recommendedName>
        <fullName evidence="6">SURF1-like protein</fullName>
    </recommendedName>
</protein>
<organism evidence="7 8">
    <name type="scientific">Methylobacterium komagatae</name>
    <dbReference type="NCBI Taxonomy" id="374425"/>
    <lineage>
        <taxon>Bacteria</taxon>
        <taxon>Pseudomonadati</taxon>
        <taxon>Pseudomonadota</taxon>
        <taxon>Alphaproteobacteria</taxon>
        <taxon>Hyphomicrobiales</taxon>
        <taxon>Methylobacteriaceae</taxon>
        <taxon>Methylobacterium</taxon>
    </lineage>
</organism>
<evidence type="ECO:0000313" key="8">
    <source>
        <dbReference type="Proteomes" id="UP001596292"/>
    </source>
</evidence>
<reference evidence="8" key="1">
    <citation type="journal article" date="2019" name="Int. J. Syst. Evol. Microbiol.">
        <title>The Global Catalogue of Microorganisms (GCM) 10K type strain sequencing project: providing services to taxonomists for standard genome sequencing and annotation.</title>
        <authorList>
            <consortium name="The Broad Institute Genomics Platform"/>
            <consortium name="The Broad Institute Genome Sequencing Center for Infectious Disease"/>
            <person name="Wu L."/>
            <person name="Ma J."/>
        </authorList>
    </citation>
    <scope>NUCLEOTIDE SEQUENCE [LARGE SCALE GENOMIC DNA]</scope>
    <source>
        <strain evidence="8">CCUG 48316</strain>
    </source>
</reference>
<keyword evidence="3 6" id="KW-0812">Transmembrane</keyword>
<evidence type="ECO:0000256" key="3">
    <source>
        <dbReference type="ARBA" id="ARBA00022692"/>
    </source>
</evidence>
<dbReference type="CDD" id="cd06662">
    <property type="entry name" value="SURF1"/>
    <property type="match status" value="1"/>
</dbReference>
<dbReference type="Pfam" id="PF02104">
    <property type="entry name" value="SURF1"/>
    <property type="match status" value="1"/>
</dbReference>
<dbReference type="InterPro" id="IPR045214">
    <property type="entry name" value="Surf1/Surf4"/>
</dbReference>
<feature type="transmembrane region" description="Helical" evidence="6">
    <location>
        <begin position="226"/>
        <end position="245"/>
    </location>
</feature>
<evidence type="ECO:0000256" key="5">
    <source>
        <dbReference type="ARBA" id="ARBA00023136"/>
    </source>
</evidence>
<dbReference type="RefSeq" id="WP_378972562.1">
    <property type="nucleotide sequence ID" value="NZ_JBHSWN010000001.1"/>
</dbReference>
<accession>A0ABW2BM75</accession>
<keyword evidence="5 6" id="KW-0472">Membrane</keyword>
<comment type="subcellular location">
    <subcellularLocation>
        <location evidence="6">Cell membrane</location>
        <topology evidence="6">Multi-pass membrane protein</topology>
    </subcellularLocation>
    <subcellularLocation>
        <location evidence="1">Membrane</location>
    </subcellularLocation>
</comment>
<evidence type="ECO:0000256" key="6">
    <source>
        <dbReference type="RuleBase" id="RU363076"/>
    </source>
</evidence>
<proteinExistence type="inferred from homology"/>
<dbReference type="InterPro" id="IPR002994">
    <property type="entry name" value="Surf1/Shy1"/>
</dbReference>
<evidence type="ECO:0000256" key="2">
    <source>
        <dbReference type="ARBA" id="ARBA00007165"/>
    </source>
</evidence>
<keyword evidence="6" id="KW-1003">Cell membrane</keyword>
<gene>
    <name evidence="7" type="ORF">ACFQE0_19240</name>
</gene>
<sequence>MSEPHRPSGGGPSAPAPSHSPLRRVVFGLGAAFVFLTLLGLGTWQVQRRSWKLDLIARTEARVHAPAIPAPSPADWNLVGPDDAYRHVTLSGRFLNERETLVQAVTDYGAGFWVLTPLRREDGSLILVNRGFVPGDRKDPASRPAGQIADAVQVTGLLRLTEPGGAFLRSNDPAGNRWYSRDVAAIAAARGLTETAPYFVDADATPNPGGLPIGGLTVVAFPNSHLVYALTWYGLALMLGGFFAYRRFVRREGRSNGE</sequence>
<keyword evidence="8" id="KW-1185">Reference proteome</keyword>
<dbReference type="PROSITE" id="PS50895">
    <property type="entry name" value="SURF1"/>
    <property type="match status" value="1"/>
</dbReference>
<dbReference type="Proteomes" id="UP001596292">
    <property type="component" value="Unassembled WGS sequence"/>
</dbReference>
<evidence type="ECO:0000256" key="1">
    <source>
        <dbReference type="ARBA" id="ARBA00004370"/>
    </source>
</evidence>
<evidence type="ECO:0000313" key="7">
    <source>
        <dbReference type="EMBL" id="MFC6791557.1"/>
    </source>
</evidence>